<organism evidence="1 2">
    <name type="scientific">Persea americana</name>
    <name type="common">Avocado</name>
    <dbReference type="NCBI Taxonomy" id="3435"/>
    <lineage>
        <taxon>Eukaryota</taxon>
        <taxon>Viridiplantae</taxon>
        <taxon>Streptophyta</taxon>
        <taxon>Embryophyta</taxon>
        <taxon>Tracheophyta</taxon>
        <taxon>Spermatophyta</taxon>
        <taxon>Magnoliopsida</taxon>
        <taxon>Magnoliidae</taxon>
        <taxon>Laurales</taxon>
        <taxon>Lauraceae</taxon>
        <taxon>Persea</taxon>
    </lineage>
</organism>
<evidence type="ECO:0000313" key="1">
    <source>
        <dbReference type="EMBL" id="KAJ8634886.1"/>
    </source>
</evidence>
<dbReference type="EMBL" id="CM056811">
    <property type="protein sequence ID" value="KAJ8634886.1"/>
    <property type="molecule type" value="Genomic_DNA"/>
</dbReference>
<keyword evidence="2" id="KW-1185">Reference proteome</keyword>
<evidence type="ECO:0000313" key="2">
    <source>
        <dbReference type="Proteomes" id="UP001234297"/>
    </source>
</evidence>
<gene>
    <name evidence="1" type="ORF">MRB53_009153</name>
</gene>
<name>A0ACC2LN46_PERAE</name>
<sequence>MVAVSSLYPAAALYTKIIRFRVEISSIPIPHFPTTLLSFSLQVTLFSHSSSSSNKTSVPLSTERQFHPSNQKYENDSSHDIDYATQISQVFKNKRRFFAHDFDDFSRVRPLILNRDLFLNVLDSIRDKPKTVLRFFRWASRQPGFHPSEASFFAVLEILAENELMRPAYFVAEQAVSLKLHGIVDFLIDGCISSDVSAKLLDLFLWIYTNKSMVELALSTFYKMGRNGLAKLMVSTYNAFIDGLCKKGRMVEAQDRLLEMTKKKNLTPDVVSYNSLIYGYCQVGDIEEASRLFDNLSVNHLSPTVVTYNTLIDGLCRVGALEEARKLKDEMSEHGLLPDVIAYTTLVNGLGKIGDLVLAKGFFDEMLGKGCNQIVLLTRQGLLVN</sequence>
<accession>A0ACC2LN46</accession>
<dbReference type="Proteomes" id="UP001234297">
    <property type="component" value="Chromosome 3"/>
</dbReference>
<reference evidence="1 2" key="1">
    <citation type="journal article" date="2022" name="Hortic Res">
        <title>A haplotype resolved chromosomal level avocado genome allows analysis of novel avocado genes.</title>
        <authorList>
            <person name="Nath O."/>
            <person name="Fletcher S.J."/>
            <person name="Hayward A."/>
            <person name="Shaw L.M."/>
            <person name="Masouleh A.K."/>
            <person name="Furtado A."/>
            <person name="Henry R.J."/>
            <person name="Mitter N."/>
        </authorList>
    </citation>
    <scope>NUCLEOTIDE SEQUENCE [LARGE SCALE GENOMIC DNA]</scope>
    <source>
        <strain evidence="2">cv. Hass</strain>
    </source>
</reference>
<proteinExistence type="predicted"/>
<protein>
    <submittedName>
        <fullName evidence="1">Uncharacterized protein</fullName>
    </submittedName>
</protein>
<comment type="caution">
    <text evidence="1">The sequence shown here is derived from an EMBL/GenBank/DDBJ whole genome shotgun (WGS) entry which is preliminary data.</text>
</comment>